<dbReference type="Gene3D" id="1.20.120.330">
    <property type="entry name" value="Nucleotidyltransferases domain 2"/>
    <property type="match status" value="1"/>
</dbReference>
<protein>
    <submittedName>
        <fullName evidence="3">Uncharacterized protein</fullName>
    </submittedName>
</protein>
<dbReference type="GO" id="GO:0008237">
    <property type="term" value="F:metallopeptidase activity"/>
    <property type="evidence" value="ECO:0007669"/>
    <property type="project" value="InterPro"/>
</dbReference>
<keyword evidence="2" id="KW-1133">Transmembrane helix</keyword>
<organism evidence="3">
    <name type="scientific">Caldiarchaeum subterraneum</name>
    <dbReference type="NCBI Taxonomy" id="311458"/>
    <lineage>
        <taxon>Archaea</taxon>
        <taxon>Nitrososphaerota</taxon>
        <taxon>Candidatus Caldarchaeales</taxon>
        <taxon>Candidatus Caldarchaeaceae</taxon>
        <taxon>Candidatus Caldarchaeum</taxon>
    </lineage>
</organism>
<feature type="coiled-coil region" evidence="1">
    <location>
        <begin position="591"/>
        <end position="691"/>
    </location>
</feature>
<keyword evidence="2" id="KW-0472">Membrane</keyword>
<dbReference type="AlphaFoldDB" id="A0A7J3G3J1"/>
<sequence length="716" mass="81185">MKIAACLLAVLFLASLLPHGFAQQEDYRVLPIRSDLIVNLVFIDVDPAWFGAASLDDLLRSVAAGVRGEAKSTLAWYSETGIPYAPFSYDVKLRGFQFRGQALQEFRFTWRSLNKPIPRELLQKEGISGALSGINAPEALKTLIDLSKKHIQTPLEGYTIFFICGENALGGDPIYYSFGILPETGNVGGVLKLNMYGGPWWGRYVFVDICTRHAYEEDYPPVSMLESARERRELLSLYVDELIDLQFVKSNIYYPFYNLQILIDVIVIDASGLGLNFDQLVKSFDIEITDSSLRTLTPYNFYSFRLRLYNVNEVPGFASIIKLVELETRRGKELVAAFDPYEAYNVLKSAGILADKTTDYKYIPTIIVVTQYDTAVMIEDDAALGVAIEDPENPAYPLAATAAASYYSLLYEGLAVTVAHEIGHCLGLRHPHDDFDESTESEKWARWIYTDSMETFMVYSTTWVEGVKRKIVREGFYPMRTYWSIFDLDAIDRATITLLLQDYEKNYAQILETLSNAGLSIDDLPQLKTILSTSTQWARRAVEEFKRYNFFDRLTFKGLGAQLETSFDYAFMAWAATDLMKLYVEAVLLGNKQLMPEIERLRQEVETLSQNVEQARQAKTEAEKQLNQVTQQIVDAQNRAAQLRDRLAQLEKDSADLPQLIQRKAELENEVNKLEQKLSQARNEVAQLETMNMVMIGVAVVLFAGAGGLFLLSRRR</sequence>
<evidence type="ECO:0000256" key="1">
    <source>
        <dbReference type="SAM" id="Coils"/>
    </source>
</evidence>
<evidence type="ECO:0000256" key="2">
    <source>
        <dbReference type="SAM" id="Phobius"/>
    </source>
</evidence>
<feature type="transmembrane region" description="Helical" evidence="2">
    <location>
        <begin position="693"/>
        <end position="712"/>
    </location>
</feature>
<proteinExistence type="predicted"/>
<evidence type="ECO:0000313" key="3">
    <source>
        <dbReference type="EMBL" id="HGL40341.1"/>
    </source>
</evidence>
<keyword evidence="2" id="KW-0812">Transmembrane</keyword>
<name>A0A7J3G3J1_CALS0</name>
<comment type="caution">
    <text evidence="3">The sequence shown here is derived from an EMBL/GenBank/DDBJ whole genome shotgun (WGS) entry which is preliminary data.</text>
</comment>
<dbReference type="EMBL" id="DTCM01000019">
    <property type="protein sequence ID" value="HGL40341.1"/>
    <property type="molecule type" value="Genomic_DNA"/>
</dbReference>
<keyword evidence="1" id="KW-0175">Coiled coil</keyword>
<dbReference type="SUPFAM" id="SSF55486">
    <property type="entry name" value="Metalloproteases ('zincins'), catalytic domain"/>
    <property type="match status" value="2"/>
</dbReference>
<accession>A0A7J3G3J1</accession>
<dbReference type="InterPro" id="IPR024079">
    <property type="entry name" value="MetalloPept_cat_dom_sf"/>
</dbReference>
<dbReference type="Gene3D" id="3.40.390.10">
    <property type="entry name" value="Collagenase (Catalytic Domain)"/>
    <property type="match status" value="1"/>
</dbReference>
<gene>
    <name evidence="3" type="ORF">ENU43_01560</name>
</gene>
<reference evidence="3" key="1">
    <citation type="journal article" date="2020" name="mSystems">
        <title>Genome- and Community-Level Interaction Insights into Carbon Utilization and Element Cycling Functions of Hydrothermarchaeota in Hydrothermal Sediment.</title>
        <authorList>
            <person name="Zhou Z."/>
            <person name="Liu Y."/>
            <person name="Xu W."/>
            <person name="Pan J."/>
            <person name="Luo Z.H."/>
            <person name="Li M."/>
        </authorList>
    </citation>
    <scope>NUCLEOTIDE SEQUENCE [LARGE SCALE GENOMIC DNA]</scope>
    <source>
        <strain evidence="3">SpSt-669</strain>
    </source>
</reference>